<dbReference type="SMART" id="SM00822">
    <property type="entry name" value="PKS_KR"/>
    <property type="match status" value="1"/>
</dbReference>
<dbReference type="PANTHER" id="PTHR43639">
    <property type="entry name" value="OXIDOREDUCTASE, SHORT-CHAIN DEHYDROGENASE/REDUCTASE FAMILY (AFU_ORTHOLOGUE AFUA_5G02870)"/>
    <property type="match status" value="1"/>
</dbReference>
<keyword evidence="5" id="KW-1185">Reference proteome</keyword>
<dbReference type="PRINTS" id="PR00080">
    <property type="entry name" value="SDRFAMILY"/>
</dbReference>
<dbReference type="InterPro" id="IPR057326">
    <property type="entry name" value="KR_dom"/>
</dbReference>
<evidence type="ECO:0000256" key="1">
    <source>
        <dbReference type="ARBA" id="ARBA00006484"/>
    </source>
</evidence>
<evidence type="ECO:0000256" key="2">
    <source>
        <dbReference type="ARBA" id="ARBA00023002"/>
    </source>
</evidence>
<keyword evidence="2 4" id="KW-0560">Oxidoreductase</keyword>
<accession>A0ABW4ZQE3</accession>
<comment type="caution">
    <text evidence="4">The sequence shown here is derived from an EMBL/GenBank/DDBJ whole genome shotgun (WGS) entry which is preliminary data.</text>
</comment>
<proteinExistence type="inferred from homology"/>
<name>A0ABW4ZQE3_9SPHI</name>
<dbReference type="SUPFAM" id="SSF51735">
    <property type="entry name" value="NAD(P)-binding Rossmann-fold domains"/>
    <property type="match status" value="1"/>
</dbReference>
<dbReference type="GO" id="GO:0016491">
    <property type="term" value="F:oxidoreductase activity"/>
    <property type="evidence" value="ECO:0007669"/>
    <property type="project" value="UniProtKB-KW"/>
</dbReference>
<comment type="similarity">
    <text evidence="1">Belongs to the short-chain dehydrogenases/reductases (SDR) family.</text>
</comment>
<gene>
    <name evidence="4" type="ORF">ACFSJU_16240</name>
</gene>
<evidence type="ECO:0000259" key="3">
    <source>
        <dbReference type="SMART" id="SM00822"/>
    </source>
</evidence>
<dbReference type="Pfam" id="PF13561">
    <property type="entry name" value="adh_short_C2"/>
    <property type="match status" value="1"/>
</dbReference>
<evidence type="ECO:0000313" key="5">
    <source>
        <dbReference type="Proteomes" id="UP001597387"/>
    </source>
</evidence>
<dbReference type="PRINTS" id="PR00081">
    <property type="entry name" value="GDHRDH"/>
</dbReference>
<dbReference type="InterPro" id="IPR002347">
    <property type="entry name" value="SDR_fam"/>
</dbReference>
<protein>
    <submittedName>
        <fullName evidence="4">SDR family NAD(P)-dependent oxidoreductase</fullName>
        <ecNumber evidence="4">1.1.1.-</ecNumber>
    </submittedName>
</protein>
<organism evidence="4 5">
    <name type="scientific">Paradesertivirga mongoliensis</name>
    <dbReference type="NCBI Taxonomy" id="2100740"/>
    <lineage>
        <taxon>Bacteria</taxon>
        <taxon>Pseudomonadati</taxon>
        <taxon>Bacteroidota</taxon>
        <taxon>Sphingobacteriia</taxon>
        <taxon>Sphingobacteriales</taxon>
        <taxon>Sphingobacteriaceae</taxon>
        <taxon>Paradesertivirga</taxon>
    </lineage>
</organism>
<dbReference type="Proteomes" id="UP001597387">
    <property type="component" value="Unassembled WGS sequence"/>
</dbReference>
<sequence>MTQHLNNKVALVTGGSRGIGAAIVQQLAEEGAVVYFTYVNSVREAEQLEADLSAKGCRVKAIRADSSVSGEVSRAIDDLIQKHQRFDILVNSAGVFIGKPFHEHTMEEFDEIFAINVRAVTEACLAAAKNMNLRGRIITIGSGMADKVPFAGATFYTMSKSALQGLTKSLARELGPKEITVNLVQPGSVNTDMNPEDSPSADFQRSLMAIPKYGKARHIAAMASYLVSEDAEYTTGAVFTVDGGANS</sequence>
<feature type="domain" description="Ketoreductase" evidence="3">
    <location>
        <begin position="8"/>
        <end position="187"/>
    </location>
</feature>
<dbReference type="EMBL" id="JBHUHZ010000003">
    <property type="protein sequence ID" value="MFD2163960.1"/>
    <property type="molecule type" value="Genomic_DNA"/>
</dbReference>
<reference evidence="5" key="1">
    <citation type="journal article" date="2019" name="Int. J. Syst. Evol. Microbiol.">
        <title>The Global Catalogue of Microorganisms (GCM) 10K type strain sequencing project: providing services to taxonomists for standard genome sequencing and annotation.</title>
        <authorList>
            <consortium name="The Broad Institute Genomics Platform"/>
            <consortium name="The Broad Institute Genome Sequencing Center for Infectious Disease"/>
            <person name="Wu L."/>
            <person name="Ma J."/>
        </authorList>
    </citation>
    <scope>NUCLEOTIDE SEQUENCE [LARGE SCALE GENOMIC DNA]</scope>
    <source>
        <strain evidence="5">KCTC 42217</strain>
    </source>
</reference>
<dbReference type="PANTHER" id="PTHR43639:SF1">
    <property type="entry name" value="SHORT-CHAIN DEHYDROGENASE_REDUCTASE FAMILY PROTEIN"/>
    <property type="match status" value="1"/>
</dbReference>
<dbReference type="InterPro" id="IPR036291">
    <property type="entry name" value="NAD(P)-bd_dom_sf"/>
</dbReference>
<dbReference type="EC" id="1.1.1.-" evidence="4"/>
<evidence type="ECO:0000313" key="4">
    <source>
        <dbReference type="EMBL" id="MFD2163960.1"/>
    </source>
</evidence>
<dbReference type="CDD" id="cd05233">
    <property type="entry name" value="SDR_c"/>
    <property type="match status" value="1"/>
</dbReference>
<dbReference type="RefSeq" id="WP_255904812.1">
    <property type="nucleotide sequence ID" value="NZ_JAFMZO010000004.1"/>
</dbReference>
<dbReference type="Gene3D" id="3.40.50.720">
    <property type="entry name" value="NAD(P)-binding Rossmann-like Domain"/>
    <property type="match status" value="1"/>
</dbReference>